<reference evidence="1 2" key="1">
    <citation type="submission" date="2019-08" db="EMBL/GenBank/DDBJ databases">
        <title>Genome of Aequorivita antarctica SW49 (type strain).</title>
        <authorList>
            <person name="Bowman J.P."/>
        </authorList>
    </citation>
    <scope>NUCLEOTIDE SEQUENCE [LARGE SCALE GENOMIC DNA]</scope>
    <source>
        <strain evidence="1 2">SW49</strain>
    </source>
</reference>
<name>A0A5C6Z077_9FLAO</name>
<accession>A0A5C6Z077</accession>
<dbReference type="Proteomes" id="UP000321497">
    <property type="component" value="Unassembled WGS sequence"/>
</dbReference>
<evidence type="ECO:0008006" key="3">
    <source>
        <dbReference type="Google" id="ProtNLM"/>
    </source>
</evidence>
<dbReference type="RefSeq" id="WP_111845343.1">
    <property type="nucleotide sequence ID" value="NZ_UEGI01000016.1"/>
</dbReference>
<keyword evidence="2" id="KW-1185">Reference proteome</keyword>
<comment type="caution">
    <text evidence="1">The sequence shown here is derived from an EMBL/GenBank/DDBJ whole genome shotgun (WGS) entry which is preliminary data.</text>
</comment>
<proteinExistence type="predicted"/>
<evidence type="ECO:0000313" key="2">
    <source>
        <dbReference type="Proteomes" id="UP000321497"/>
    </source>
</evidence>
<evidence type="ECO:0000313" key="1">
    <source>
        <dbReference type="EMBL" id="TXD73456.1"/>
    </source>
</evidence>
<organism evidence="1 2">
    <name type="scientific">Aequorivita antarctica</name>
    <dbReference type="NCBI Taxonomy" id="153266"/>
    <lineage>
        <taxon>Bacteria</taxon>
        <taxon>Pseudomonadati</taxon>
        <taxon>Bacteroidota</taxon>
        <taxon>Flavobacteriia</taxon>
        <taxon>Flavobacteriales</taxon>
        <taxon>Flavobacteriaceae</taxon>
        <taxon>Aequorivita</taxon>
    </lineage>
</organism>
<dbReference type="OrthoDB" id="982714at2"/>
<dbReference type="EMBL" id="VORT01000004">
    <property type="protein sequence ID" value="TXD73456.1"/>
    <property type="molecule type" value="Genomic_DNA"/>
</dbReference>
<gene>
    <name evidence="1" type="ORF">ESU54_06740</name>
</gene>
<protein>
    <recommendedName>
        <fullName evidence="3">Flavodoxin domain-containing protein</fullName>
    </recommendedName>
</protein>
<dbReference type="AlphaFoldDB" id="A0A5C6Z077"/>
<sequence length="177" mass="19866">MKKLKRISLAIISLMLVLFALGFWYKATYSMEDTAPKQVNLADLDTKILIATQGSDFKRAIVTNIVNHFKLDSTFLNIIDVKELNTKNINDYKAIVILHTWEYGNPPPSVMVFIAKNLKYKSKLIVMATSGKGTNKIGGIDALSGESLIEDASDYSDEIIERINRILKTNTILNQPE</sequence>